<dbReference type="Gene3D" id="3.40.50.1980">
    <property type="entry name" value="Nitrogenase molybdenum iron protein domain"/>
    <property type="match status" value="2"/>
</dbReference>
<organism evidence="7 8">
    <name type="scientific">Chloroflexus aurantiacus (strain ATCC 29366 / DSM 635 / J-10-fl)</name>
    <dbReference type="NCBI Taxonomy" id="324602"/>
    <lineage>
        <taxon>Bacteria</taxon>
        <taxon>Bacillati</taxon>
        <taxon>Chloroflexota</taxon>
        <taxon>Chloroflexia</taxon>
        <taxon>Chloroflexales</taxon>
        <taxon>Chloroflexineae</taxon>
        <taxon>Chloroflexaceae</taxon>
        <taxon>Chloroflexus</taxon>
    </lineage>
</organism>
<keyword evidence="4 5" id="KW-0732">Signal</keyword>
<gene>
    <name evidence="7" type="ordered locus">Caur_0318</name>
</gene>
<dbReference type="PATRIC" id="fig|324602.8.peg.370"/>
<dbReference type="PANTHER" id="PTHR30532:SF24">
    <property type="entry name" value="FERRIC ENTEROBACTIN-BINDING PERIPLASMIC PROTEIN FEPB"/>
    <property type="match status" value="1"/>
</dbReference>
<dbReference type="InterPro" id="IPR051313">
    <property type="entry name" value="Bact_iron-sidero_bind"/>
</dbReference>
<dbReference type="RefSeq" id="WP_012256225.1">
    <property type="nucleotide sequence ID" value="NC_010175.1"/>
</dbReference>
<dbReference type="HOGENOM" id="CLU_038034_0_1_0"/>
<dbReference type="InterPro" id="IPR002491">
    <property type="entry name" value="ABC_transptr_periplasmic_BD"/>
</dbReference>
<accession>A9WD00</accession>
<evidence type="ECO:0000259" key="6">
    <source>
        <dbReference type="PROSITE" id="PS50983"/>
    </source>
</evidence>
<reference evidence="8" key="1">
    <citation type="journal article" date="2011" name="BMC Genomics">
        <title>Complete genome sequence of the filamentous anoxygenic phototrophic bacterium Chloroflexus aurantiacus.</title>
        <authorList>
            <person name="Tang K.H."/>
            <person name="Barry K."/>
            <person name="Chertkov O."/>
            <person name="Dalin E."/>
            <person name="Han C.S."/>
            <person name="Hauser L.J."/>
            <person name="Honchak B.M."/>
            <person name="Karbach L.E."/>
            <person name="Land M.L."/>
            <person name="Lapidus A."/>
            <person name="Larimer F.W."/>
            <person name="Mikhailova N."/>
            <person name="Pitluck S."/>
            <person name="Pierson B.K."/>
            <person name="Blankenship R.E."/>
        </authorList>
    </citation>
    <scope>NUCLEOTIDE SEQUENCE [LARGE SCALE GENOMIC DNA]</scope>
    <source>
        <strain evidence="8">ATCC 29366 / DSM 635 / J-10-fl</strain>
    </source>
</reference>
<dbReference type="STRING" id="324602.Caur_0318"/>
<comment type="similarity">
    <text evidence="2">Belongs to the bacterial solute-binding protein 8 family.</text>
</comment>
<protein>
    <submittedName>
        <fullName evidence="7">Periplasmic binding protein</fullName>
    </submittedName>
</protein>
<dbReference type="EnsemblBacteria" id="ABY33569">
    <property type="protein sequence ID" value="ABY33569"/>
    <property type="gene ID" value="Caur_0318"/>
</dbReference>
<dbReference type="SUPFAM" id="SSF53807">
    <property type="entry name" value="Helical backbone' metal receptor"/>
    <property type="match status" value="1"/>
</dbReference>
<keyword evidence="8" id="KW-1185">Reference proteome</keyword>
<dbReference type="EMBL" id="CP000909">
    <property type="protein sequence ID" value="ABY33569.1"/>
    <property type="molecule type" value="Genomic_DNA"/>
</dbReference>
<dbReference type="Pfam" id="PF01497">
    <property type="entry name" value="Peripla_BP_2"/>
    <property type="match status" value="1"/>
</dbReference>
<comment type="subcellular location">
    <subcellularLocation>
        <location evidence="1">Cell envelope</location>
    </subcellularLocation>
</comment>
<evidence type="ECO:0000256" key="4">
    <source>
        <dbReference type="ARBA" id="ARBA00022729"/>
    </source>
</evidence>
<dbReference type="eggNOG" id="COG0614">
    <property type="taxonomic scope" value="Bacteria"/>
</dbReference>
<sequence length="318" mass="34583">MHRMVLFAILVLLLLSACTSSTSTAQSLEVVSTTDSYRLIRHVFGETQVPLNPSRVLALGEEGLLIDLIDSGMRPVAASVNLPDRVPLLSAEELAGIELFPSAGDISLETLSTYQPDFIIGTEFFIDQIGYRQLSQIAPTVALSGATPLTQYIETLTVFGRAEEALREVDALRAEIQRVAIARGTATQRVSLVTVYPGMNVALWFDGPSPIPLLVRALGLQIRPDPTTTTDLNIRNGRAFISLEQLSMADGDMIFLLQTADVEGEASAVAEMMDHPLWQQLPAVQAQRVVELDRIGFPGLRGQRVLLTMLEEILASGT</sequence>
<feature type="domain" description="Fe/B12 periplasmic-binding" evidence="6">
    <location>
        <begin position="55"/>
        <end position="318"/>
    </location>
</feature>
<proteinExistence type="inferred from homology"/>
<dbReference type="InParanoid" id="A9WD00"/>
<dbReference type="GO" id="GO:1901678">
    <property type="term" value="P:iron coordination entity transport"/>
    <property type="evidence" value="ECO:0007669"/>
    <property type="project" value="UniProtKB-ARBA"/>
</dbReference>
<evidence type="ECO:0000256" key="5">
    <source>
        <dbReference type="SAM" id="SignalP"/>
    </source>
</evidence>
<evidence type="ECO:0000313" key="7">
    <source>
        <dbReference type="EMBL" id="ABY33569.1"/>
    </source>
</evidence>
<evidence type="ECO:0000313" key="8">
    <source>
        <dbReference type="Proteomes" id="UP000002008"/>
    </source>
</evidence>
<feature type="signal peptide" evidence="5">
    <location>
        <begin position="1"/>
        <end position="25"/>
    </location>
</feature>
<evidence type="ECO:0000256" key="2">
    <source>
        <dbReference type="ARBA" id="ARBA00008814"/>
    </source>
</evidence>
<feature type="chain" id="PRO_5002745754" evidence="5">
    <location>
        <begin position="26"/>
        <end position="318"/>
    </location>
</feature>
<keyword evidence="3" id="KW-0813">Transport</keyword>
<dbReference type="PANTHER" id="PTHR30532">
    <property type="entry name" value="IRON III DICITRATE-BINDING PERIPLASMIC PROTEIN"/>
    <property type="match status" value="1"/>
</dbReference>
<dbReference type="KEGG" id="cau:Caur_0318"/>
<dbReference type="GO" id="GO:0030288">
    <property type="term" value="C:outer membrane-bounded periplasmic space"/>
    <property type="evidence" value="ECO:0000318"/>
    <property type="project" value="GO_Central"/>
</dbReference>
<evidence type="ECO:0000256" key="3">
    <source>
        <dbReference type="ARBA" id="ARBA00022448"/>
    </source>
</evidence>
<dbReference type="AlphaFoldDB" id="A9WD00"/>
<dbReference type="PROSITE" id="PS51257">
    <property type="entry name" value="PROKAR_LIPOPROTEIN"/>
    <property type="match status" value="1"/>
</dbReference>
<dbReference type="Proteomes" id="UP000002008">
    <property type="component" value="Chromosome"/>
</dbReference>
<dbReference type="PROSITE" id="PS50983">
    <property type="entry name" value="FE_B12_PBP"/>
    <property type="match status" value="1"/>
</dbReference>
<evidence type="ECO:0000256" key="1">
    <source>
        <dbReference type="ARBA" id="ARBA00004196"/>
    </source>
</evidence>
<name>A9WD00_CHLAA</name>